<keyword evidence="2" id="KW-1185">Reference proteome</keyword>
<accession>A0ABW0QV43</accession>
<name>A0ABW0QV43_9BACL</name>
<reference evidence="2" key="1">
    <citation type="journal article" date="2019" name="Int. J. Syst. Evol. Microbiol.">
        <title>The Global Catalogue of Microorganisms (GCM) 10K type strain sequencing project: providing services to taxonomists for standard genome sequencing and annotation.</title>
        <authorList>
            <consortium name="The Broad Institute Genomics Platform"/>
            <consortium name="The Broad Institute Genome Sequencing Center for Infectious Disease"/>
            <person name="Wu L."/>
            <person name="Ma J."/>
        </authorList>
    </citation>
    <scope>NUCLEOTIDE SEQUENCE [LARGE SCALE GENOMIC DNA]</scope>
    <source>
        <strain evidence="2">CGMCC 1.18578</strain>
    </source>
</reference>
<organism evidence="1 2">
    <name type="scientific">Cohnella yongneupensis</name>
    <dbReference type="NCBI Taxonomy" id="425006"/>
    <lineage>
        <taxon>Bacteria</taxon>
        <taxon>Bacillati</taxon>
        <taxon>Bacillota</taxon>
        <taxon>Bacilli</taxon>
        <taxon>Bacillales</taxon>
        <taxon>Paenibacillaceae</taxon>
        <taxon>Cohnella</taxon>
    </lineage>
</organism>
<protein>
    <submittedName>
        <fullName evidence="1">Uncharacterized protein</fullName>
    </submittedName>
</protein>
<dbReference type="Proteomes" id="UP001596108">
    <property type="component" value="Unassembled WGS sequence"/>
</dbReference>
<proteinExistence type="predicted"/>
<dbReference type="RefSeq" id="WP_378110168.1">
    <property type="nucleotide sequence ID" value="NZ_JBHSNC010000007.1"/>
</dbReference>
<gene>
    <name evidence="1" type="ORF">ACFPQ4_02595</name>
</gene>
<sequence>MAYIQLNIPRHFRYVNQVKDFIQKTIQPEQIIDDRSYLGGLEDIGGELFWFVKNGVTVKYDWMEEWDRNSPNGTHSILTEENTEEAELFVREISEKIIRYFNESKI</sequence>
<evidence type="ECO:0000313" key="1">
    <source>
        <dbReference type="EMBL" id="MFC5528338.1"/>
    </source>
</evidence>
<comment type="caution">
    <text evidence="1">The sequence shown here is derived from an EMBL/GenBank/DDBJ whole genome shotgun (WGS) entry which is preliminary data.</text>
</comment>
<dbReference type="EMBL" id="JBHSNC010000007">
    <property type="protein sequence ID" value="MFC5528338.1"/>
    <property type="molecule type" value="Genomic_DNA"/>
</dbReference>
<evidence type="ECO:0000313" key="2">
    <source>
        <dbReference type="Proteomes" id="UP001596108"/>
    </source>
</evidence>